<feature type="region of interest" description="Disordered" evidence="1">
    <location>
        <begin position="62"/>
        <end position="103"/>
    </location>
</feature>
<feature type="compositionally biased region" description="Polar residues" evidence="1">
    <location>
        <begin position="94"/>
        <end position="103"/>
    </location>
</feature>
<evidence type="ECO:0000313" key="3">
    <source>
        <dbReference type="Proteomes" id="UP001428341"/>
    </source>
</evidence>
<evidence type="ECO:0000313" key="2">
    <source>
        <dbReference type="EMBL" id="KAK9176024.1"/>
    </source>
</evidence>
<dbReference type="AlphaFoldDB" id="A0AAP0LPY1"/>
<dbReference type="Proteomes" id="UP001428341">
    <property type="component" value="Unassembled WGS sequence"/>
</dbReference>
<evidence type="ECO:0000256" key="1">
    <source>
        <dbReference type="SAM" id="MobiDB-lite"/>
    </source>
</evidence>
<protein>
    <recommendedName>
        <fullName evidence="4">CLAVATA3/ESR (CLE)-related protein 46</fullName>
    </recommendedName>
</protein>
<name>A0AAP0LPY1_9ROSI</name>
<reference evidence="2 3" key="1">
    <citation type="submission" date="2024-05" db="EMBL/GenBank/DDBJ databases">
        <title>Haplotype-resolved chromosome-level genome assembly of Huyou (Citrus changshanensis).</title>
        <authorList>
            <person name="Miao C."/>
            <person name="Chen W."/>
            <person name="Wu Y."/>
            <person name="Wang L."/>
            <person name="Zhao S."/>
            <person name="Grierson D."/>
            <person name="Xu C."/>
            <person name="Chen K."/>
        </authorList>
    </citation>
    <scope>NUCLEOTIDE SEQUENCE [LARGE SCALE GENOMIC DNA]</scope>
    <source>
        <strain evidence="2">01-14</strain>
        <tissue evidence="2">Leaf</tissue>
    </source>
</reference>
<dbReference type="EMBL" id="JBCGBO010000025">
    <property type="protein sequence ID" value="KAK9176024.1"/>
    <property type="molecule type" value="Genomic_DNA"/>
</dbReference>
<accession>A0AAP0LPY1</accession>
<feature type="region of interest" description="Disordered" evidence="1">
    <location>
        <begin position="1"/>
        <end position="22"/>
    </location>
</feature>
<organism evidence="2 3">
    <name type="scientific">Citrus x changshan-huyou</name>
    <dbReference type="NCBI Taxonomy" id="2935761"/>
    <lineage>
        <taxon>Eukaryota</taxon>
        <taxon>Viridiplantae</taxon>
        <taxon>Streptophyta</taxon>
        <taxon>Embryophyta</taxon>
        <taxon>Tracheophyta</taxon>
        <taxon>Spermatophyta</taxon>
        <taxon>Magnoliopsida</taxon>
        <taxon>eudicotyledons</taxon>
        <taxon>Gunneridae</taxon>
        <taxon>Pentapetalae</taxon>
        <taxon>rosids</taxon>
        <taxon>malvids</taxon>
        <taxon>Sapindales</taxon>
        <taxon>Rutaceae</taxon>
        <taxon>Aurantioideae</taxon>
        <taxon>Citrus</taxon>
    </lineage>
</organism>
<feature type="compositionally biased region" description="Polar residues" evidence="1">
    <location>
        <begin position="1"/>
        <end position="17"/>
    </location>
</feature>
<proteinExistence type="predicted"/>
<gene>
    <name evidence="2" type="ORF">WN944_028037</name>
</gene>
<evidence type="ECO:0008006" key="4">
    <source>
        <dbReference type="Google" id="ProtNLM"/>
    </source>
</evidence>
<sequence>MAPKALNNTQSTSSTSMHHFKTKMRGHSLVTILLAWLLLSAYQQHYSNKVAVQAVESVEFQPGQVGSRSKTRKVLPTWVERKKIRKSPSGPNPVGNQHPPSRH</sequence>
<comment type="caution">
    <text evidence="2">The sequence shown here is derived from an EMBL/GenBank/DDBJ whole genome shotgun (WGS) entry which is preliminary data.</text>
</comment>
<keyword evidence="3" id="KW-1185">Reference proteome</keyword>